<comment type="caution">
    <text evidence="1">The sequence shown here is derived from an EMBL/GenBank/DDBJ whole genome shotgun (WGS) entry which is preliminary data.</text>
</comment>
<accession>A0A2N2E8Y4</accession>
<gene>
    <name evidence="1" type="ORF">CVU82_04040</name>
</gene>
<sequence>MFLLAMEDDDIEAILATAKNIRMPHRRGSFNPLSSLPEPKATIKQAIKERIRLLAGAYISLAGFVEDDDIRFAGDNPKSKKTRAIYLKVLEDMETAKKEMREFKILD</sequence>
<evidence type="ECO:0000313" key="2">
    <source>
        <dbReference type="Proteomes" id="UP000233517"/>
    </source>
</evidence>
<reference evidence="1 2" key="1">
    <citation type="journal article" date="2017" name="ISME J.">
        <title>Potential for microbial H2 and metal transformations associated with novel bacteria and archaea in deep terrestrial subsurface sediments.</title>
        <authorList>
            <person name="Hernsdorf A.W."/>
            <person name="Amano Y."/>
            <person name="Miyakawa K."/>
            <person name="Ise K."/>
            <person name="Suzuki Y."/>
            <person name="Anantharaman K."/>
            <person name="Probst A."/>
            <person name="Burstein D."/>
            <person name="Thomas B.C."/>
            <person name="Banfield J.F."/>
        </authorList>
    </citation>
    <scope>NUCLEOTIDE SEQUENCE [LARGE SCALE GENOMIC DNA]</scope>
    <source>
        <strain evidence="1">HGW-Falkowbacteria-1</strain>
    </source>
</reference>
<name>A0A2N2E8Y4_9BACT</name>
<proteinExistence type="predicted"/>
<protein>
    <submittedName>
        <fullName evidence="1">Uncharacterized protein</fullName>
    </submittedName>
</protein>
<evidence type="ECO:0000313" key="1">
    <source>
        <dbReference type="EMBL" id="PKM91193.1"/>
    </source>
</evidence>
<dbReference type="AlphaFoldDB" id="A0A2N2E8Y4"/>
<dbReference type="EMBL" id="PHAI01000003">
    <property type="protein sequence ID" value="PKM91193.1"/>
    <property type="molecule type" value="Genomic_DNA"/>
</dbReference>
<organism evidence="1 2">
    <name type="scientific">Candidatus Falkowbacteria bacterium HGW-Falkowbacteria-1</name>
    <dbReference type="NCBI Taxonomy" id="2013768"/>
    <lineage>
        <taxon>Bacteria</taxon>
        <taxon>Candidatus Falkowiibacteriota</taxon>
    </lineage>
</organism>
<dbReference type="Proteomes" id="UP000233517">
    <property type="component" value="Unassembled WGS sequence"/>
</dbReference>